<dbReference type="RefSeq" id="WP_269897048.1">
    <property type="nucleotide sequence ID" value="NZ_JAPZPY010000018.1"/>
</dbReference>
<dbReference type="InterPro" id="IPR015500">
    <property type="entry name" value="Peptidase_S8_subtilisin-rel"/>
</dbReference>
<gene>
    <name evidence="7" type="ORF">O6P37_27510</name>
</gene>
<keyword evidence="8" id="KW-1185">Reference proteome</keyword>
<evidence type="ECO:0000313" key="7">
    <source>
        <dbReference type="EMBL" id="MCZ8382624.1"/>
    </source>
</evidence>
<sequence length="521" mass="53015">MRAVTEALEAATVPRVPGSSGAPARFAVEMGDGQHADAMSATVREACADLAVTVTALSEQVLVVEMPDRALDGASPAAAFSAAYVLADAVGSPAAEPDLPTAFFPETDPAEPVQESLGAVLGCNEPLEPALAADWALAAIRAREAWALSESQGRPAAGSGIVIAQPDTGVIPHPELEGVDRAGGFDTLDDDGDPTDPLDGFNPGHGTATASVVVSPISLTVVGSAPAARHMPIRAIESVALVTQVSVAKAVDWAVRNDAHVITMSLGGLPSFSLHDAMRRAVAGNVIVLAAAGNCIRRVVFPARYDECVAVAGVDVRDGLWPGTCRGSTVDISAPAQNVWRADRDGGVAQGQGTSFAVALTAGVAALWLAHHGRDALIAEARARGETVQGMFMRLAKGTARRPPGWDSGEMGAGIIDAEALLGADFDLDAGLETVTLAQGVAQAPAGSVVSLLAETVGATAADSVDLHRFGPEIVAAVLAHAVAGGQESAPTAAVSPQLAAAVMDPELSRWLGVDRRTVRG</sequence>
<evidence type="ECO:0000256" key="1">
    <source>
        <dbReference type="ARBA" id="ARBA00011073"/>
    </source>
</evidence>
<keyword evidence="3 5" id="KW-0378">Hydrolase</keyword>
<dbReference type="Proteomes" id="UP001142153">
    <property type="component" value="Unassembled WGS sequence"/>
</dbReference>
<evidence type="ECO:0000313" key="8">
    <source>
        <dbReference type="Proteomes" id="UP001142153"/>
    </source>
</evidence>
<feature type="active site" description="Charge relay system" evidence="5">
    <location>
        <position position="355"/>
    </location>
</feature>
<dbReference type="PANTHER" id="PTHR43806">
    <property type="entry name" value="PEPTIDASE S8"/>
    <property type="match status" value="1"/>
</dbReference>
<accession>A0ABT4Q198</accession>
<dbReference type="SUPFAM" id="SSF52743">
    <property type="entry name" value="Subtilisin-like"/>
    <property type="match status" value="1"/>
</dbReference>
<feature type="domain" description="Peptidase S8/S53" evidence="6">
    <location>
        <begin position="158"/>
        <end position="396"/>
    </location>
</feature>
<keyword evidence="2 5" id="KW-0645">Protease</keyword>
<dbReference type="InterPro" id="IPR000209">
    <property type="entry name" value="Peptidase_S8/S53_dom"/>
</dbReference>
<evidence type="ECO:0000256" key="2">
    <source>
        <dbReference type="ARBA" id="ARBA00022670"/>
    </source>
</evidence>
<proteinExistence type="inferred from homology"/>
<evidence type="ECO:0000259" key="6">
    <source>
        <dbReference type="Pfam" id="PF00082"/>
    </source>
</evidence>
<evidence type="ECO:0000256" key="3">
    <source>
        <dbReference type="ARBA" id="ARBA00022801"/>
    </source>
</evidence>
<dbReference type="PROSITE" id="PS51892">
    <property type="entry name" value="SUBTILASE"/>
    <property type="match status" value="1"/>
</dbReference>
<comment type="similarity">
    <text evidence="1 5">Belongs to the peptidase S8 family.</text>
</comment>
<organism evidence="7 8">
    <name type="scientific">Mycobacterium hippophais</name>
    <dbReference type="NCBI Taxonomy" id="3016340"/>
    <lineage>
        <taxon>Bacteria</taxon>
        <taxon>Bacillati</taxon>
        <taxon>Actinomycetota</taxon>
        <taxon>Actinomycetes</taxon>
        <taxon>Mycobacteriales</taxon>
        <taxon>Mycobacteriaceae</taxon>
        <taxon>Mycobacterium</taxon>
    </lineage>
</organism>
<protein>
    <submittedName>
        <fullName evidence="7">S8 family serine peptidase</fullName>
    </submittedName>
</protein>
<feature type="active site" description="Charge relay system" evidence="5">
    <location>
        <position position="205"/>
    </location>
</feature>
<evidence type="ECO:0000256" key="4">
    <source>
        <dbReference type="ARBA" id="ARBA00022825"/>
    </source>
</evidence>
<feature type="active site" description="Charge relay system" evidence="5">
    <location>
        <position position="167"/>
    </location>
</feature>
<dbReference type="PRINTS" id="PR00723">
    <property type="entry name" value="SUBTILISIN"/>
</dbReference>
<name>A0ABT4Q198_9MYCO</name>
<reference evidence="7" key="1">
    <citation type="submission" date="2022-12" db="EMBL/GenBank/DDBJ databases">
        <authorList>
            <person name="Deng Y."/>
            <person name="Zhang Y.-Q."/>
        </authorList>
    </citation>
    <scope>NUCLEOTIDE SEQUENCE</scope>
    <source>
        <strain evidence="7">CPCC 205372</strain>
    </source>
</reference>
<keyword evidence="4 5" id="KW-0720">Serine protease</keyword>
<dbReference type="InterPro" id="IPR036852">
    <property type="entry name" value="Peptidase_S8/S53_dom_sf"/>
</dbReference>
<dbReference type="InterPro" id="IPR050131">
    <property type="entry name" value="Peptidase_S8_subtilisin-like"/>
</dbReference>
<comment type="caution">
    <text evidence="7">The sequence shown here is derived from an EMBL/GenBank/DDBJ whole genome shotgun (WGS) entry which is preliminary data.</text>
</comment>
<dbReference type="Gene3D" id="3.40.50.200">
    <property type="entry name" value="Peptidase S8/S53 domain"/>
    <property type="match status" value="1"/>
</dbReference>
<dbReference type="PANTHER" id="PTHR43806:SF11">
    <property type="entry name" value="CEREVISIN-RELATED"/>
    <property type="match status" value="1"/>
</dbReference>
<evidence type="ECO:0000256" key="5">
    <source>
        <dbReference type="PROSITE-ProRule" id="PRU01240"/>
    </source>
</evidence>
<dbReference type="EMBL" id="JAPZPY010000018">
    <property type="protein sequence ID" value="MCZ8382624.1"/>
    <property type="molecule type" value="Genomic_DNA"/>
</dbReference>
<dbReference type="Pfam" id="PF00082">
    <property type="entry name" value="Peptidase_S8"/>
    <property type="match status" value="1"/>
</dbReference>